<feature type="domain" description="N-acetyltransferase" evidence="3">
    <location>
        <begin position="4"/>
        <end position="161"/>
    </location>
</feature>
<dbReference type="PANTHER" id="PTHR10545">
    <property type="entry name" value="DIAMINE N-ACETYLTRANSFERASE"/>
    <property type="match status" value="1"/>
</dbReference>
<dbReference type="InterPro" id="IPR000182">
    <property type="entry name" value="GNAT_dom"/>
</dbReference>
<dbReference type="SUPFAM" id="SSF55729">
    <property type="entry name" value="Acyl-CoA N-acyltransferases (Nat)"/>
    <property type="match status" value="1"/>
</dbReference>
<evidence type="ECO:0000256" key="2">
    <source>
        <dbReference type="ARBA" id="ARBA00023315"/>
    </source>
</evidence>
<organism evidence="4 5">
    <name type="scientific">Pseudomonas triclosanedens</name>
    <dbReference type="NCBI Taxonomy" id="2961893"/>
    <lineage>
        <taxon>Bacteria</taxon>
        <taxon>Pseudomonadati</taxon>
        <taxon>Pseudomonadota</taxon>
        <taxon>Gammaproteobacteria</taxon>
        <taxon>Pseudomonadales</taxon>
        <taxon>Pseudomonadaceae</taxon>
        <taxon>Pseudomonas</taxon>
    </lineage>
</organism>
<dbReference type="Pfam" id="PF00583">
    <property type="entry name" value="Acetyltransf_1"/>
    <property type="match status" value="1"/>
</dbReference>
<dbReference type="PROSITE" id="PS51186">
    <property type="entry name" value="GNAT"/>
    <property type="match status" value="1"/>
</dbReference>
<keyword evidence="1" id="KW-0808">Transferase</keyword>
<proteinExistence type="predicted"/>
<keyword evidence="2" id="KW-0012">Acyltransferase</keyword>
<evidence type="ECO:0000313" key="4">
    <source>
        <dbReference type="EMBL" id="WAI51366.1"/>
    </source>
</evidence>
<name>A0ABY7A2F8_9PSED</name>
<dbReference type="CDD" id="cd04301">
    <property type="entry name" value="NAT_SF"/>
    <property type="match status" value="1"/>
</dbReference>
<protein>
    <submittedName>
        <fullName evidence="4">GNAT family N-acetyltransferase</fullName>
    </submittedName>
</protein>
<dbReference type="Gene3D" id="3.40.630.30">
    <property type="match status" value="1"/>
</dbReference>
<dbReference type="Proteomes" id="UP001163624">
    <property type="component" value="Chromosome"/>
</dbReference>
<evidence type="ECO:0000313" key="5">
    <source>
        <dbReference type="Proteomes" id="UP001163624"/>
    </source>
</evidence>
<dbReference type="InterPro" id="IPR051016">
    <property type="entry name" value="Diverse_Substrate_AcTransf"/>
</dbReference>
<keyword evidence="5" id="KW-1185">Reference proteome</keyword>
<dbReference type="RefSeq" id="WP_254476719.1">
    <property type="nucleotide sequence ID" value="NZ_CP113432.1"/>
</dbReference>
<sequence>MPRVSLRPAVPADIPLLIELITELADYERLVHEVKADAQRMHEHLFGPRPYAEVLVGEVDGEAQGFALFFHNYSTWLSQPGIYLEDLYVRPAARGAGLGKALLTELARLAVERGCGRLEWSVLDWNEPAIGFYRSLGALPQDEWTVYRLTGAALHDLAGKA</sequence>
<evidence type="ECO:0000259" key="3">
    <source>
        <dbReference type="PROSITE" id="PS51186"/>
    </source>
</evidence>
<dbReference type="EMBL" id="CP113432">
    <property type="protein sequence ID" value="WAI51366.1"/>
    <property type="molecule type" value="Genomic_DNA"/>
</dbReference>
<reference evidence="4" key="1">
    <citation type="submission" date="2022-11" db="EMBL/GenBank/DDBJ databases">
        <title>Pseudomonas triclosanedens sp. nov., a triclosan degrader isolated from activated sludge.</title>
        <authorList>
            <person name="Yin Y."/>
            <person name="Lu Z."/>
        </authorList>
    </citation>
    <scope>NUCLEOTIDE SEQUENCE</scope>
    <source>
        <strain evidence="4">ZM23</strain>
    </source>
</reference>
<gene>
    <name evidence="4" type="ORF">OU419_08990</name>
</gene>
<accession>A0ABY7A2F8</accession>
<dbReference type="PANTHER" id="PTHR10545:SF29">
    <property type="entry name" value="GH14572P-RELATED"/>
    <property type="match status" value="1"/>
</dbReference>
<evidence type="ECO:0000256" key="1">
    <source>
        <dbReference type="ARBA" id="ARBA00022679"/>
    </source>
</evidence>
<dbReference type="InterPro" id="IPR016181">
    <property type="entry name" value="Acyl_CoA_acyltransferase"/>
</dbReference>